<protein>
    <submittedName>
        <fullName evidence="1">Uncharacterized protein</fullName>
    </submittedName>
</protein>
<name>A0A0R1JPN8_9LACO</name>
<dbReference type="EMBL" id="AZDJ01000013">
    <property type="protein sequence ID" value="KRK73414.1"/>
    <property type="molecule type" value="Genomic_DNA"/>
</dbReference>
<accession>A0A0R1JPN8</accession>
<evidence type="ECO:0000313" key="2">
    <source>
        <dbReference type="Proteomes" id="UP000051804"/>
    </source>
</evidence>
<keyword evidence="2" id="KW-1185">Reference proteome</keyword>
<dbReference type="Proteomes" id="UP000051804">
    <property type="component" value="Unassembled WGS sequence"/>
</dbReference>
<evidence type="ECO:0000313" key="1">
    <source>
        <dbReference type="EMBL" id="KRK73414.1"/>
    </source>
</evidence>
<gene>
    <name evidence="1" type="ORF">FD02_GL001273</name>
</gene>
<proteinExistence type="predicted"/>
<reference evidence="1 2" key="1">
    <citation type="journal article" date="2015" name="Genome Announc.">
        <title>Expanding the biotechnology potential of lactobacilli through comparative genomics of 213 strains and associated genera.</title>
        <authorList>
            <person name="Sun Z."/>
            <person name="Harris H.M."/>
            <person name="McCann A."/>
            <person name="Guo C."/>
            <person name="Argimon S."/>
            <person name="Zhang W."/>
            <person name="Yang X."/>
            <person name="Jeffery I.B."/>
            <person name="Cooney J.C."/>
            <person name="Kagawa T.F."/>
            <person name="Liu W."/>
            <person name="Song Y."/>
            <person name="Salvetti E."/>
            <person name="Wrobel A."/>
            <person name="Rasinkangas P."/>
            <person name="Parkhill J."/>
            <person name="Rea M.C."/>
            <person name="O'Sullivan O."/>
            <person name="Ritari J."/>
            <person name="Douillard F.P."/>
            <person name="Paul Ross R."/>
            <person name="Yang R."/>
            <person name="Briner A.E."/>
            <person name="Felis G.E."/>
            <person name="de Vos W.M."/>
            <person name="Barrangou R."/>
            <person name="Klaenhammer T.R."/>
            <person name="Caufield P.W."/>
            <person name="Cui Y."/>
            <person name="Zhang H."/>
            <person name="O'Toole P.W."/>
        </authorList>
    </citation>
    <scope>NUCLEOTIDE SEQUENCE [LARGE SCALE GENOMIC DNA]</scope>
    <source>
        <strain evidence="1 2">JCM 17158</strain>
    </source>
</reference>
<dbReference type="PATRIC" id="fig|1291734.4.peg.1304"/>
<comment type="caution">
    <text evidence="1">The sequence shown here is derived from an EMBL/GenBank/DDBJ whole genome shotgun (WGS) entry which is preliminary data.</text>
</comment>
<organism evidence="1 2">
    <name type="scientific">Lacticaseibacillus nasuensis JCM 17158</name>
    <dbReference type="NCBI Taxonomy" id="1291734"/>
    <lineage>
        <taxon>Bacteria</taxon>
        <taxon>Bacillati</taxon>
        <taxon>Bacillota</taxon>
        <taxon>Bacilli</taxon>
        <taxon>Lactobacillales</taxon>
        <taxon>Lactobacillaceae</taxon>
        <taxon>Lacticaseibacillus</taxon>
    </lineage>
</organism>
<dbReference type="AlphaFoldDB" id="A0A0R1JPN8"/>
<sequence length="60" mass="6955">MKDFGYFNQIAILIRKEFPQLGCWALPSWHVEGFSITLDYYISQDAHATVTLYWGGDEPN</sequence>
<dbReference type="OrthoDB" id="9786141at2"/>